<feature type="chain" id="PRO_5021035921" description="Peroxidase" evidence="14">
    <location>
        <begin position="19"/>
        <end position="371"/>
    </location>
</feature>
<dbReference type="GO" id="GO:0034599">
    <property type="term" value="P:cellular response to oxidative stress"/>
    <property type="evidence" value="ECO:0007669"/>
    <property type="project" value="InterPro"/>
</dbReference>
<dbReference type="SUPFAM" id="SSF48113">
    <property type="entry name" value="Heme-dependent peroxidases"/>
    <property type="match status" value="1"/>
</dbReference>
<keyword evidence="2 14" id="KW-0575">Peroxidase</keyword>
<evidence type="ECO:0000256" key="10">
    <source>
        <dbReference type="PIRSR" id="PIRSR601621-1"/>
    </source>
</evidence>
<dbReference type="AlphaFoldDB" id="A0A4S4KXX0"/>
<dbReference type="CDD" id="cd00692">
    <property type="entry name" value="ligninase"/>
    <property type="match status" value="1"/>
</dbReference>
<feature type="binding site" description="axial binding residue" evidence="11">
    <location>
        <position position="194"/>
    </location>
    <ligand>
        <name>heme b</name>
        <dbReference type="ChEBI" id="CHEBI:60344"/>
    </ligand>
    <ligandPart>
        <name>Fe</name>
        <dbReference type="ChEBI" id="CHEBI:18248"/>
    </ligandPart>
</feature>
<feature type="disulfide bond" evidence="13">
    <location>
        <begin position="273"/>
        <end position="339"/>
    </location>
</feature>
<evidence type="ECO:0000256" key="4">
    <source>
        <dbReference type="ARBA" id="ARBA00022723"/>
    </source>
</evidence>
<dbReference type="GO" id="GO:0020037">
    <property type="term" value="F:heme binding"/>
    <property type="evidence" value="ECO:0007669"/>
    <property type="project" value="UniProtKB-UniRule"/>
</dbReference>
<evidence type="ECO:0000256" key="13">
    <source>
        <dbReference type="PIRSR" id="PIRSR601621-4"/>
    </source>
</evidence>
<evidence type="ECO:0000256" key="5">
    <source>
        <dbReference type="ARBA" id="ARBA00022729"/>
    </source>
</evidence>
<dbReference type="PANTHER" id="PTHR31356">
    <property type="entry name" value="THYLAKOID LUMENAL 29 KDA PROTEIN, CHLOROPLASTIC-RELATED"/>
    <property type="match status" value="1"/>
</dbReference>
<dbReference type="PROSITE" id="PS50873">
    <property type="entry name" value="PEROXIDASE_4"/>
    <property type="match status" value="1"/>
</dbReference>
<keyword evidence="17" id="KW-1185">Reference proteome</keyword>
<keyword evidence="11 14" id="KW-0106">Calcium</keyword>
<evidence type="ECO:0000313" key="16">
    <source>
        <dbReference type="EMBL" id="THH03507.1"/>
    </source>
</evidence>
<evidence type="ECO:0000256" key="7">
    <source>
        <dbReference type="ARBA" id="ARBA00023004"/>
    </source>
</evidence>
<evidence type="ECO:0000259" key="15">
    <source>
        <dbReference type="PROSITE" id="PS50873"/>
    </source>
</evidence>
<dbReference type="Pfam" id="PF00141">
    <property type="entry name" value="peroxidase"/>
    <property type="match status" value="1"/>
</dbReference>
<sequence length="371" mass="39752">MVFKLAVLTIALAAFAGAANYKRVTCPDGVNTATHEACCAFFSLRDDLQTNLFEGECGEDVHESLRLTFHDGVSFSKSGAFKGDGADGSILLFGNIETNFSENLGTDDGVDALAPFLTRHLVTAGDLIQFAAATGLANCPGAPRLQFLVGRPNATIPAEDGAIPGPADTVDTILSRFADAGFTSNEVIHLLASHSVARSDTIVPDHQAVPFDSTPFNFDTQFFLEVLLKGTAVPFNRTTPNTVGGEVDSPLASEGEMRLQSDFALARDPRTACEWQSMVDNQFLMMENFRTAMMKLSVVGQDTRKLVDCSELIPEPKPAVKLHATFPAGTSRFEVQQTCRAPFPVLRTDPGKATTIPECPDGDVNLADCPS</sequence>
<dbReference type="InterPro" id="IPR019793">
    <property type="entry name" value="Peroxidases_heam-ligand_BS"/>
</dbReference>
<feature type="binding site" evidence="11">
    <location>
        <position position="219"/>
    </location>
    <ligand>
        <name>Ca(2+)</name>
        <dbReference type="ChEBI" id="CHEBI:29108"/>
        <label>2</label>
    </ligand>
</feature>
<comment type="cofactor">
    <cofactor evidence="11">
        <name>heme b</name>
        <dbReference type="ChEBI" id="CHEBI:60344"/>
    </cofactor>
    <text evidence="11">Binds 1 heme b (iron(II)-protoporphyrin IX) group per subunit.</text>
</comment>
<feature type="binding site" evidence="11">
    <location>
        <position position="85"/>
    </location>
    <ligand>
        <name>Ca(2+)</name>
        <dbReference type="ChEBI" id="CHEBI:29108"/>
        <label>1</label>
    </ligand>
</feature>
<dbReference type="Gene3D" id="1.10.420.10">
    <property type="entry name" value="Peroxidase, domain 2"/>
    <property type="match status" value="1"/>
</dbReference>
<gene>
    <name evidence="16" type="ORF">EW145_g6201</name>
</gene>
<organism evidence="16 17">
    <name type="scientific">Phellinidium pouzarii</name>
    <dbReference type="NCBI Taxonomy" id="167371"/>
    <lineage>
        <taxon>Eukaryota</taxon>
        <taxon>Fungi</taxon>
        <taxon>Dikarya</taxon>
        <taxon>Basidiomycota</taxon>
        <taxon>Agaricomycotina</taxon>
        <taxon>Agaricomycetes</taxon>
        <taxon>Hymenochaetales</taxon>
        <taxon>Hymenochaetaceae</taxon>
        <taxon>Phellinidium</taxon>
    </lineage>
</organism>
<dbReference type="InterPro" id="IPR024589">
    <property type="entry name" value="Ligninase_C"/>
</dbReference>
<feature type="binding site" evidence="11">
    <location>
        <position position="89"/>
    </location>
    <ligand>
        <name>Ca(2+)</name>
        <dbReference type="ChEBI" id="CHEBI:29108"/>
        <label>1</label>
    </ligand>
</feature>
<dbReference type="GO" id="GO:0042744">
    <property type="term" value="P:hydrogen peroxide catabolic process"/>
    <property type="evidence" value="ECO:0007669"/>
    <property type="project" value="TreeGrafter"/>
</dbReference>
<dbReference type="InterPro" id="IPR001621">
    <property type="entry name" value="Ligninase"/>
</dbReference>
<dbReference type="InterPro" id="IPR044831">
    <property type="entry name" value="Ccp1-like"/>
</dbReference>
<keyword evidence="7 11" id="KW-0408">Iron</keyword>
<dbReference type="GO" id="GO:0046872">
    <property type="term" value="F:metal ion binding"/>
    <property type="evidence" value="ECO:0007669"/>
    <property type="project" value="UniProtKB-UniRule"/>
</dbReference>
<feature type="domain" description="Plant heme peroxidase family profile" evidence="15">
    <location>
        <begin position="65"/>
        <end position="343"/>
    </location>
</feature>
<feature type="binding site" evidence="11">
    <location>
        <position position="87"/>
    </location>
    <ligand>
        <name>Ca(2+)</name>
        <dbReference type="ChEBI" id="CHEBI:29108"/>
        <label>1</label>
    </ligand>
</feature>
<evidence type="ECO:0000256" key="14">
    <source>
        <dbReference type="RuleBase" id="RU363051"/>
    </source>
</evidence>
<feature type="disulfide bond" evidence="13">
    <location>
        <begin position="57"/>
        <end position="139"/>
    </location>
</feature>
<dbReference type="PRINTS" id="PR00462">
    <property type="entry name" value="LIGNINASE"/>
</dbReference>
<keyword evidence="9" id="KW-0325">Glycoprotein</keyword>
<feature type="binding site" evidence="11">
    <location>
        <position position="195"/>
    </location>
    <ligand>
        <name>Ca(2+)</name>
        <dbReference type="ChEBI" id="CHEBI:29108"/>
        <label>2</label>
    </ligand>
</feature>
<evidence type="ECO:0000256" key="6">
    <source>
        <dbReference type="ARBA" id="ARBA00023002"/>
    </source>
</evidence>
<dbReference type="InterPro" id="IPR002016">
    <property type="entry name" value="Haem_peroxidase"/>
</dbReference>
<comment type="caution">
    <text evidence="16">The sequence shown here is derived from an EMBL/GenBank/DDBJ whole genome shotgun (WGS) entry which is preliminary data.</text>
</comment>
<feature type="disulfide bond" evidence="13">
    <location>
        <begin position="26"/>
        <end position="39"/>
    </location>
</feature>
<evidence type="ECO:0000256" key="12">
    <source>
        <dbReference type="PIRSR" id="PIRSR601621-3"/>
    </source>
</evidence>
<dbReference type="EC" id="1.11.1.-" evidence="14"/>
<name>A0A4S4KXX0_9AGAM</name>
<evidence type="ECO:0000256" key="9">
    <source>
        <dbReference type="ARBA" id="ARBA00023180"/>
    </source>
</evidence>
<comment type="similarity">
    <text evidence="1 14">Belongs to the peroxidase family. Ligninase subfamily.</text>
</comment>
<feature type="binding site" evidence="11">
    <location>
        <position position="214"/>
    </location>
    <ligand>
        <name>Ca(2+)</name>
        <dbReference type="ChEBI" id="CHEBI:29108"/>
        <label>2</label>
    </ligand>
</feature>
<protein>
    <recommendedName>
        <fullName evidence="14">Peroxidase</fullName>
        <ecNumber evidence="14">1.11.1.-</ecNumber>
    </recommendedName>
</protein>
<feature type="binding site" evidence="11">
    <location>
        <position position="71"/>
    </location>
    <ligand>
        <name>Ca(2+)</name>
        <dbReference type="ChEBI" id="CHEBI:29108"/>
        <label>1</label>
    </ligand>
</feature>
<keyword evidence="8 13" id="KW-1015">Disulfide bond</keyword>
<keyword evidence="6 14" id="KW-0560">Oxidoreductase</keyword>
<keyword evidence="5 14" id="KW-0732">Signal</keyword>
<comment type="cofactor">
    <cofactor evidence="11 14">
        <name>Ca(2+)</name>
        <dbReference type="ChEBI" id="CHEBI:29108"/>
    </cofactor>
    <text evidence="11 14">Binds 2 calcium ions per subunit.</text>
</comment>
<dbReference type="Proteomes" id="UP000308199">
    <property type="component" value="Unassembled WGS sequence"/>
</dbReference>
<dbReference type="Gene3D" id="1.10.520.10">
    <property type="match status" value="1"/>
</dbReference>
<dbReference type="GO" id="GO:0004601">
    <property type="term" value="F:peroxidase activity"/>
    <property type="evidence" value="ECO:0007669"/>
    <property type="project" value="UniProtKB-KW"/>
</dbReference>
<dbReference type="PANTHER" id="PTHR31356:SF66">
    <property type="entry name" value="CATALASE-PEROXIDASE"/>
    <property type="match status" value="1"/>
</dbReference>
<feature type="site" description="Transition state stabilizer" evidence="12">
    <location>
        <position position="66"/>
    </location>
</feature>
<dbReference type="EMBL" id="SGPK01000445">
    <property type="protein sequence ID" value="THH03507.1"/>
    <property type="molecule type" value="Genomic_DNA"/>
</dbReference>
<reference evidence="16 17" key="1">
    <citation type="submission" date="2019-02" db="EMBL/GenBank/DDBJ databases">
        <title>Genome sequencing of the rare red list fungi Phellinidium pouzarii.</title>
        <authorList>
            <person name="Buettner E."/>
            <person name="Kellner H."/>
        </authorList>
    </citation>
    <scope>NUCLEOTIDE SEQUENCE [LARGE SCALE GENOMIC DNA]</scope>
    <source>
        <strain evidence="16 17">DSM 108285</strain>
    </source>
</reference>
<feature type="binding site" evidence="11">
    <location>
        <position position="212"/>
    </location>
    <ligand>
        <name>Ca(2+)</name>
        <dbReference type="ChEBI" id="CHEBI:29108"/>
        <label>2</label>
    </ligand>
</feature>
<evidence type="ECO:0000256" key="2">
    <source>
        <dbReference type="ARBA" id="ARBA00022559"/>
    </source>
</evidence>
<dbReference type="PROSITE" id="PS00435">
    <property type="entry name" value="PEROXIDASE_1"/>
    <property type="match status" value="1"/>
</dbReference>
<proteinExistence type="inferred from homology"/>
<dbReference type="OrthoDB" id="2113341at2759"/>
<dbReference type="InterPro" id="IPR010255">
    <property type="entry name" value="Haem_peroxidase_sf"/>
</dbReference>
<evidence type="ECO:0000256" key="3">
    <source>
        <dbReference type="ARBA" id="ARBA00022617"/>
    </source>
</evidence>
<evidence type="ECO:0000256" key="1">
    <source>
        <dbReference type="ARBA" id="ARBA00006089"/>
    </source>
</evidence>
<dbReference type="Pfam" id="PF11895">
    <property type="entry name" value="Peroxidase_ext"/>
    <property type="match status" value="1"/>
</dbReference>
<feature type="disulfide bond" evidence="13">
    <location>
        <begin position="38"/>
        <end position="309"/>
    </location>
</feature>
<feature type="active site" description="Proton acceptor" evidence="10">
    <location>
        <position position="70"/>
    </location>
</feature>
<dbReference type="PRINTS" id="PR00458">
    <property type="entry name" value="PEROXIDASE"/>
</dbReference>
<evidence type="ECO:0000256" key="11">
    <source>
        <dbReference type="PIRSR" id="PIRSR601621-2"/>
    </source>
</evidence>
<evidence type="ECO:0000313" key="17">
    <source>
        <dbReference type="Proteomes" id="UP000308199"/>
    </source>
</evidence>
<accession>A0A4S4KXX0</accession>
<keyword evidence="4 11" id="KW-0479">Metal-binding</keyword>
<evidence type="ECO:0000256" key="8">
    <source>
        <dbReference type="ARBA" id="ARBA00023157"/>
    </source>
</evidence>
<dbReference type="GO" id="GO:0000302">
    <property type="term" value="P:response to reactive oxygen species"/>
    <property type="evidence" value="ECO:0007669"/>
    <property type="project" value="TreeGrafter"/>
</dbReference>
<feature type="signal peptide" evidence="14">
    <location>
        <begin position="1"/>
        <end position="18"/>
    </location>
</feature>
<keyword evidence="3 11" id="KW-0349">Heme</keyword>